<dbReference type="Proteomes" id="UP000663854">
    <property type="component" value="Unassembled WGS sequence"/>
</dbReference>
<dbReference type="EMBL" id="CAJNOH010002199">
    <property type="protein sequence ID" value="CAF1279541.1"/>
    <property type="molecule type" value="Genomic_DNA"/>
</dbReference>
<proteinExistence type="predicted"/>
<dbReference type="EMBL" id="CAJNOL010012202">
    <property type="protein sequence ID" value="CAF1658926.1"/>
    <property type="molecule type" value="Genomic_DNA"/>
</dbReference>
<dbReference type="PANTHER" id="PTHR21725">
    <property type="entry name" value="E3 UBIQUITIN-PROTEIN LIGASE UBR4"/>
    <property type="match status" value="1"/>
</dbReference>
<evidence type="ECO:0000313" key="6">
    <source>
        <dbReference type="Proteomes" id="UP000663870"/>
    </source>
</evidence>
<dbReference type="Proteomes" id="UP000663870">
    <property type="component" value="Unassembled WGS sequence"/>
</dbReference>
<name>A0A815C6L6_9BILA</name>
<protein>
    <recommendedName>
        <fullName evidence="7">UBR-type domain-containing protein</fullName>
    </recommendedName>
</protein>
<dbReference type="EMBL" id="CAJNOH010010388">
    <property type="protein sequence ID" value="CAF1512312.1"/>
    <property type="molecule type" value="Genomic_DNA"/>
</dbReference>
<comment type="caution">
    <text evidence="1">The sequence shown here is derived from an EMBL/GenBank/DDBJ whole genome shotgun (WGS) entry which is preliminary data.</text>
</comment>
<keyword evidence="6" id="KW-1185">Reference proteome</keyword>
<sequence length="104" mass="12582">MIDRIGICQICANVCHKDHDISYAKYGSFFCDCDVKEDDYNLSIKNKYIKYNTLRLFKLLQPYIDNKYQQIYYIENKFHFISEYLKTNNQLLSIETDENKQQQE</sequence>
<gene>
    <name evidence="3" type="ORF">JXQ802_LOCUS44180</name>
    <name evidence="4" type="ORF">JXQ802_LOCUS55742</name>
    <name evidence="1" type="ORF">PYM288_LOCUS28807</name>
    <name evidence="2" type="ORF">PYM288_LOCUS39207</name>
</gene>
<dbReference type="AlphaFoldDB" id="A0A815C6L6"/>
<evidence type="ECO:0000313" key="4">
    <source>
        <dbReference type="EMBL" id="CAF1658926.1"/>
    </source>
</evidence>
<reference evidence="1" key="1">
    <citation type="submission" date="2021-02" db="EMBL/GenBank/DDBJ databases">
        <authorList>
            <person name="Nowell W R."/>
        </authorList>
    </citation>
    <scope>NUCLEOTIDE SEQUENCE</scope>
</reference>
<organism evidence="1 5">
    <name type="scientific">Rotaria sordida</name>
    <dbReference type="NCBI Taxonomy" id="392033"/>
    <lineage>
        <taxon>Eukaryota</taxon>
        <taxon>Metazoa</taxon>
        <taxon>Spiralia</taxon>
        <taxon>Gnathifera</taxon>
        <taxon>Rotifera</taxon>
        <taxon>Eurotatoria</taxon>
        <taxon>Bdelloidea</taxon>
        <taxon>Philodinida</taxon>
        <taxon>Philodinidae</taxon>
        <taxon>Rotaria</taxon>
    </lineage>
</organism>
<evidence type="ECO:0008006" key="7">
    <source>
        <dbReference type="Google" id="ProtNLM"/>
    </source>
</evidence>
<dbReference type="InterPro" id="IPR045189">
    <property type="entry name" value="UBR4-like"/>
</dbReference>
<evidence type="ECO:0000313" key="1">
    <source>
        <dbReference type="EMBL" id="CAF1279541.1"/>
    </source>
</evidence>
<evidence type="ECO:0000313" key="5">
    <source>
        <dbReference type="Proteomes" id="UP000663854"/>
    </source>
</evidence>
<evidence type="ECO:0000313" key="3">
    <source>
        <dbReference type="EMBL" id="CAF1558629.1"/>
    </source>
</evidence>
<evidence type="ECO:0000313" key="2">
    <source>
        <dbReference type="EMBL" id="CAF1512312.1"/>
    </source>
</evidence>
<dbReference type="EMBL" id="CAJNOL010003337">
    <property type="protein sequence ID" value="CAF1558629.1"/>
    <property type="molecule type" value="Genomic_DNA"/>
</dbReference>
<accession>A0A815C6L6</accession>
<dbReference type="PANTHER" id="PTHR21725:SF1">
    <property type="entry name" value="E3 UBIQUITIN-PROTEIN LIGASE UBR4"/>
    <property type="match status" value="1"/>
</dbReference>